<dbReference type="InterPro" id="IPR025517">
    <property type="entry name" value="DUF4405"/>
</dbReference>
<organism evidence="4 5">
    <name type="scientific">Clostridium cellulovorans (strain ATCC 35296 / DSM 3052 / OCM 3 / 743B)</name>
    <dbReference type="NCBI Taxonomy" id="573061"/>
    <lineage>
        <taxon>Bacteria</taxon>
        <taxon>Bacillati</taxon>
        <taxon>Bacillota</taxon>
        <taxon>Clostridia</taxon>
        <taxon>Eubacteriales</taxon>
        <taxon>Clostridiaceae</taxon>
        <taxon>Clostridium</taxon>
    </lineage>
</organism>
<feature type="transmembrane region" description="Helical" evidence="2">
    <location>
        <begin position="112"/>
        <end position="132"/>
    </location>
</feature>
<dbReference type="STRING" id="573061.Clocel_0496"/>
<dbReference type="EMBL" id="CP002160">
    <property type="protein sequence ID" value="ADL50271.1"/>
    <property type="molecule type" value="Genomic_DNA"/>
</dbReference>
<dbReference type="eggNOG" id="ENOG502ZTJV">
    <property type="taxonomic scope" value="Bacteria"/>
</dbReference>
<dbReference type="AlphaFoldDB" id="D9SQY3"/>
<proteinExistence type="predicted"/>
<accession>D9SQY3</accession>
<evidence type="ECO:0000313" key="5">
    <source>
        <dbReference type="Proteomes" id="UP000002730"/>
    </source>
</evidence>
<evidence type="ECO:0000256" key="2">
    <source>
        <dbReference type="SAM" id="Phobius"/>
    </source>
</evidence>
<evidence type="ECO:0000313" key="4">
    <source>
        <dbReference type="EMBL" id="ADL50271.1"/>
    </source>
</evidence>
<name>D9SQY3_CLOC7</name>
<evidence type="ECO:0000259" key="3">
    <source>
        <dbReference type="Pfam" id="PF14358"/>
    </source>
</evidence>
<feature type="transmembrane region" description="Helical" evidence="2">
    <location>
        <begin position="353"/>
        <end position="374"/>
    </location>
</feature>
<dbReference type="HOGENOM" id="CLU_753779_0_0_9"/>
<sequence length="401" mass="43612">MKKINYLKFILSTVMVIIFTLLFNKMILGMTFHEVAGLIVGVLVLVHCGLNWRWIKAVTLKVFSNETTIKTKITYITDLLLLICVGVIIVTGIFISKVVFSGLGLGGGRALQGIHITAAYFALMLIGVHLGLHWNWVMNVFKKAFRIPEKKVLVYVSRVVVAVVFVFGVYSTYSVGFLSKISFANTEGRGNGQFGPGSRSEGRKSEREEFAPGQMPGGERKEYNSREVPQGGNQGLDQSQIPQTEDGSLEGFNQGNAIDGYENGSSSNSEIQEESSGIAIQKLSAQTKSSEDTQIQGRNKGGTQRSNGGQSENNSGEQGSDNGQEGFPPNGMNGEFKGNFPGGNRGNMGSTSVLGVIFSYLGVISMFAIATYYIEKLVRLRKKKMLLLPATTLALEESSKN</sequence>
<feature type="domain" description="Flavinylation-associated cytochrome" evidence="3">
    <location>
        <begin position="76"/>
        <end position="134"/>
    </location>
</feature>
<dbReference type="OrthoDB" id="9779183at2"/>
<feature type="transmembrane region" description="Helical" evidence="2">
    <location>
        <begin position="35"/>
        <end position="54"/>
    </location>
</feature>
<keyword evidence="5" id="KW-1185">Reference proteome</keyword>
<evidence type="ECO:0000256" key="1">
    <source>
        <dbReference type="SAM" id="MobiDB-lite"/>
    </source>
</evidence>
<dbReference type="Proteomes" id="UP000002730">
    <property type="component" value="Chromosome"/>
</dbReference>
<feature type="compositionally biased region" description="Polar residues" evidence="1">
    <location>
        <begin position="235"/>
        <end position="256"/>
    </location>
</feature>
<feature type="compositionally biased region" description="Low complexity" evidence="1">
    <location>
        <begin position="262"/>
        <end position="278"/>
    </location>
</feature>
<keyword evidence="2" id="KW-0472">Membrane</keyword>
<dbReference type="RefSeq" id="WP_010074958.1">
    <property type="nucleotide sequence ID" value="NC_014393.1"/>
</dbReference>
<protein>
    <recommendedName>
        <fullName evidence="3">Flavinylation-associated cytochrome domain-containing protein</fullName>
    </recommendedName>
</protein>
<reference evidence="4 5" key="1">
    <citation type="submission" date="2010-08" db="EMBL/GenBank/DDBJ databases">
        <title>Complete sequence of Clostridium cellulovorans 743B.</title>
        <authorList>
            <consortium name="US DOE Joint Genome Institute"/>
            <person name="Lucas S."/>
            <person name="Copeland A."/>
            <person name="Lapidus A."/>
            <person name="Cheng J.-F."/>
            <person name="Bruce D."/>
            <person name="Goodwin L."/>
            <person name="Pitluck S."/>
            <person name="Chertkov O."/>
            <person name="Detter J.C."/>
            <person name="Han C."/>
            <person name="Tapia R."/>
            <person name="Land M."/>
            <person name="Hauser L."/>
            <person name="Chang Y.-J."/>
            <person name="Jeffries C."/>
            <person name="Kyrpides N."/>
            <person name="Ivanova N."/>
            <person name="Mikhailova N."/>
            <person name="Hemme C.L."/>
            <person name="Woyke T."/>
        </authorList>
    </citation>
    <scope>NUCLEOTIDE SEQUENCE [LARGE SCALE GENOMIC DNA]</scope>
    <source>
        <strain evidence="5">ATCC 35296 / DSM 3052 / OCM 3 / 743B</strain>
    </source>
</reference>
<keyword evidence="2" id="KW-1133">Transmembrane helix</keyword>
<feature type="transmembrane region" description="Helical" evidence="2">
    <location>
        <begin position="7"/>
        <end position="23"/>
    </location>
</feature>
<feature type="region of interest" description="Disordered" evidence="1">
    <location>
        <begin position="189"/>
        <end position="343"/>
    </location>
</feature>
<dbReference type="KEGG" id="ccb:Clocel_0496"/>
<dbReference type="Pfam" id="PF14358">
    <property type="entry name" value="DUF4405"/>
    <property type="match status" value="1"/>
</dbReference>
<feature type="compositionally biased region" description="Basic and acidic residues" evidence="1">
    <location>
        <begin position="200"/>
        <end position="210"/>
    </location>
</feature>
<keyword evidence="2" id="KW-0812">Transmembrane</keyword>
<feature type="transmembrane region" description="Helical" evidence="2">
    <location>
        <begin position="75"/>
        <end position="100"/>
    </location>
</feature>
<gene>
    <name evidence="4" type="ordered locus">Clocel_0496</name>
</gene>
<feature type="compositionally biased region" description="Polar residues" evidence="1">
    <location>
        <begin position="283"/>
        <end position="323"/>
    </location>
</feature>
<feature type="transmembrane region" description="Helical" evidence="2">
    <location>
        <begin position="152"/>
        <end position="173"/>
    </location>
</feature>